<dbReference type="EMBL" id="PVTQ01000006">
    <property type="protein sequence ID" value="PRY89430.1"/>
    <property type="molecule type" value="Genomic_DNA"/>
</dbReference>
<dbReference type="RefSeq" id="WP_106264527.1">
    <property type="nucleotide sequence ID" value="NZ_PVTQ01000006.1"/>
</dbReference>
<sequence length="395" mass="43551">MERITSTPFGRRQVTADHLAAQALLKAPIPDAVPDKWTIIKELTAARLAFQVTDRDLAVLHALVSFHPHDSLADGEGTIVFPSNAALSERAHGMAESTLRRHLAALVRAQLIIRHDSPNGKRYAARGVDGGFERVFGFDLRPLLVRLPEIAQAAHEARAAALRLKRLREAVVLRVRDAVKLIEFAQDEIQEDWGSILGKLKLIQQCLRRKNDVDALNALNVDADHILNNVNSLIVANKTKEMDANDAINERHIQYSNLKHSDSEPSLEKEEATAPALADPAVRVKPKLPLYLVLKACPDVLDYMPDGISSWEELVHSADFIRPMLGISDDAWLRARNAMGDEQAAITLVAILQKASEIRSPGGYLRALTSKAEDGAFSPGPMIMALISTENKREV</sequence>
<reference evidence="3 4" key="1">
    <citation type="submission" date="2018-03" db="EMBL/GenBank/DDBJ databases">
        <title>Genomic Encyclopedia of Archaeal and Bacterial Type Strains, Phase II (KMG-II): from individual species to whole genera.</title>
        <authorList>
            <person name="Goeker M."/>
        </authorList>
    </citation>
    <scope>NUCLEOTIDE SEQUENCE [LARGE SCALE GENOMIC DNA]</scope>
    <source>
        <strain evidence="3 4">DSM 100212</strain>
    </source>
</reference>
<name>A0A2T0WRW8_9RHOB</name>
<organism evidence="3 4">
    <name type="scientific">Donghicola tyrosinivorans</name>
    <dbReference type="NCBI Taxonomy" id="1652492"/>
    <lineage>
        <taxon>Bacteria</taxon>
        <taxon>Pseudomonadati</taxon>
        <taxon>Pseudomonadota</taxon>
        <taxon>Alphaproteobacteria</taxon>
        <taxon>Rhodobacterales</taxon>
        <taxon>Roseobacteraceae</taxon>
        <taxon>Donghicola</taxon>
    </lineage>
</organism>
<dbReference type="InterPro" id="IPR047611">
    <property type="entry name" value="RepABC_RepC"/>
</dbReference>
<dbReference type="NCBIfam" id="NF040974">
    <property type="entry name" value="RepABC_RepC"/>
    <property type="match status" value="1"/>
</dbReference>
<feature type="domain" description="Plasmid replication protein C C-terminal" evidence="2">
    <location>
        <begin position="290"/>
        <end position="388"/>
    </location>
</feature>
<accession>A0A2T0WRW8</accession>
<evidence type="ECO:0000313" key="4">
    <source>
        <dbReference type="Proteomes" id="UP000238392"/>
    </source>
</evidence>
<dbReference type="NCBIfam" id="NF010396">
    <property type="entry name" value="PRK13824.1"/>
    <property type="match status" value="1"/>
</dbReference>
<dbReference type="Proteomes" id="UP000238392">
    <property type="component" value="Unassembled WGS sequence"/>
</dbReference>
<dbReference type="InterPro" id="IPR021760">
    <property type="entry name" value="RepC_C"/>
</dbReference>
<evidence type="ECO:0000259" key="2">
    <source>
        <dbReference type="Pfam" id="PF11800"/>
    </source>
</evidence>
<comment type="caution">
    <text evidence="3">The sequence shown here is derived from an EMBL/GenBank/DDBJ whole genome shotgun (WGS) entry which is preliminary data.</text>
</comment>
<dbReference type="InterPro" id="IPR005090">
    <property type="entry name" value="RepC_N"/>
</dbReference>
<protein>
    <submittedName>
        <fullName evidence="3">Replication initiation protein RepC</fullName>
    </submittedName>
</protein>
<evidence type="ECO:0000313" key="3">
    <source>
        <dbReference type="EMBL" id="PRY89430.1"/>
    </source>
</evidence>
<evidence type="ECO:0000259" key="1">
    <source>
        <dbReference type="Pfam" id="PF03428"/>
    </source>
</evidence>
<gene>
    <name evidence="3" type="ORF">CLV74_106132</name>
</gene>
<feature type="domain" description="Plasmid replication protein C N-terminal" evidence="1">
    <location>
        <begin position="12"/>
        <end position="185"/>
    </location>
</feature>
<keyword evidence="4" id="KW-1185">Reference proteome</keyword>
<proteinExistence type="predicted"/>
<dbReference type="Pfam" id="PF03428">
    <property type="entry name" value="RP-C"/>
    <property type="match status" value="1"/>
</dbReference>
<dbReference type="Pfam" id="PF11800">
    <property type="entry name" value="RP-C_C"/>
    <property type="match status" value="1"/>
</dbReference>
<dbReference type="OrthoDB" id="7488837at2"/>
<dbReference type="AlphaFoldDB" id="A0A2T0WRW8"/>